<dbReference type="GO" id="GO:0005524">
    <property type="term" value="F:ATP binding"/>
    <property type="evidence" value="ECO:0007669"/>
    <property type="project" value="UniProtKB-UniRule"/>
</dbReference>
<keyword evidence="3 6" id="KW-0547">Nucleotide-binding</keyword>
<gene>
    <name evidence="6 7" type="primary">purS</name>
    <name evidence="7" type="ORF">PBLR_10039</name>
</gene>
<comment type="catalytic activity">
    <reaction evidence="6">
        <text>N(2)-formyl-N(1)-(5-phospho-beta-D-ribosyl)glycinamide + L-glutamine + ATP + H2O = 2-formamido-N(1)-(5-O-phospho-beta-D-ribosyl)acetamidine + L-glutamate + ADP + phosphate + H(+)</text>
        <dbReference type="Rhea" id="RHEA:17129"/>
        <dbReference type="ChEBI" id="CHEBI:15377"/>
        <dbReference type="ChEBI" id="CHEBI:15378"/>
        <dbReference type="ChEBI" id="CHEBI:29985"/>
        <dbReference type="ChEBI" id="CHEBI:30616"/>
        <dbReference type="ChEBI" id="CHEBI:43474"/>
        <dbReference type="ChEBI" id="CHEBI:58359"/>
        <dbReference type="ChEBI" id="CHEBI:147286"/>
        <dbReference type="ChEBI" id="CHEBI:147287"/>
        <dbReference type="ChEBI" id="CHEBI:456216"/>
        <dbReference type="EC" id="6.3.5.3"/>
    </reaction>
</comment>
<dbReference type="HAMAP" id="MF_01926">
    <property type="entry name" value="PurS"/>
    <property type="match status" value="1"/>
</dbReference>
<dbReference type="SUPFAM" id="SSF82697">
    <property type="entry name" value="PurS-like"/>
    <property type="match status" value="1"/>
</dbReference>
<dbReference type="Gene3D" id="3.30.1280.10">
    <property type="entry name" value="Phosphoribosylformylglycinamidine synthase subunit PurS"/>
    <property type="match status" value="1"/>
</dbReference>
<dbReference type="EMBL" id="LS992241">
    <property type="protein sequence ID" value="SYX81620.1"/>
    <property type="molecule type" value="Genomic_DNA"/>
</dbReference>
<dbReference type="GO" id="GO:0004642">
    <property type="term" value="F:phosphoribosylformylglycinamidine synthase activity"/>
    <property type="evidence" value="ECO:0007669"/>
    <property type="project" value="UniProtKB-UniRule"/>
</dbReference>
<dbReference type="AlphaFoldDB" id="A0A383R3V4"/>
<evidence type="ECO:0000256" key="4">
    <source>
        <dbReference type="ARBA" id="ARBA00022755"/>
    </source>
</evidence>
<evidence type="ECO:0000256" key="3">
    <source>
        <dbReference type="ARBA" id="ARBA00022741"/>
    </source>
</evidence>
<dbReference type="InterPro" id="IPR003850">
    <property type="entry name" value="PurS"/>
</dbReference>
<dbReference type="NCBIfam" id="TIGR00302">
    <property type="entry name" value="phosphoribosylformylglycinamidine synthase subunit PurS"/>
    <property type="match status" value="1"/>
</dbReference>
<comment type="pathway">
    <text evidence="6">Purine metabolism; IMP biosynthesis via de novo pathway; 5-amino-1-(5-phospho-D-ribosyl)imidazole from N(2)-formyl-N(1)-(5-phospho-D-ribosyl)glycinamide: step 1/2.</text>
</comment>
<evidence type="ECO:0000256" key="2">
    <source>
        <dbReference type="ARBA" id="ARBA00022598"/>
    </source>
</evidence>
<dbReference type="Pfam" id="PF02700">
    <property type="entry name" value="PurS"/>
    <property type="match status" value="1"/>
</dbReference>
<dbReference type="Proteomes" id="UP000304148">
    <property type="component" value="Chromosome"/>
</dbReference>
<keyword evidence="2 6" id="KW-0436">Ligase</keyword>
<dbReference type="PANTHER" id="PTHR34696">
    <property type="entry name" value="PHOSPHORIBOSYLFORMYLGLYCINAMIDINE SYNTHASE SUBUNIT PURS"/>
    <property type="match status" value="1"/>
</dbReference>
<comment type="subcellular location">
    <subcellularLocation>
        <location evidence="6">Cytoplasm</location>
    </subcellularLocation>
</comment>
<dbReference type="GO" id="GO:0006189">
    <property type="term" value="P:'de novo' IMP biosynthetic process"/>
    <property type="evidence" value="ECO:0007669"/>
    <property type="project" value="UniProtKB-UniRule"/>
</dbReference>
<organism evidence="7 8">
    <name type="scientific">Paenibacillus alvei</name>
    <name type="common">Bacillus alvei</name>
    <dbReference type="NCBI Taxonomy" id="44250"/>
    <lineage>
        <taxon>Bacteria</taxon>
        <taxon>Bacillati</taxon>
        <taxon>Bacillota</taxon>
        <taxon>Bacilli</taxon>
        <taxon>Bacillales</taxon>
        <taxon>Paenibacillaceae</taxon>
        <taxon>Paenibacillus</taxon>
    </lineage>
</organism>
<name>A0A383R3V4_PAEAL</name>
<dbReference type="InterPro" id="IPR036604">
    <property type="entry name" value="PurS-like_sf"/>
</dbReference>
<comment type="subunit">
    <text evidence="6">Part of the FGAM synthase complex composed of 1 PurL, 1 PurQ and 2 PurS subunits.</text>
</comment>
<proteinExistence type="inferred from homology"/>
<evidence type="ECO:0000256" key="5">
    <source>
        <dbReference type="ARBA" id="ARBA00022840"/>
    </source>
</evidence>
<keyword evidence="1 6" id="KW-0963">Cytoplasm</keyword>
<dbReference type="PANTHER" id="PTHR34696:SF1">
    <property type="entry name" value="PHOSPHORIBOSYLFORMYLGLYCINAMIDINE SYNTHASE SUBUNIT PURS"/>
    <property type="match status" value="1"/>
</dbReference>
<dbReference type="NCBIfam" id="NF004630">
    <property type="entry name" value="PRK05974.1"/>
    <property type="match status" value="1"/>
</dbReference>
<protein>
    <recommendedName>
        <fullName evidence="6">Phosphoribosylformylglycinamidine synthase subunit PurS</fullName>
        <shortName evidence="6">FGAM synthase</shortName>
        <ecNumber evidence="6">6.3.5.3</ecNumber>
    </recommendedName>
    <alternativeName>
        <fullName evidence="6">Formylglycinamide ribonucleotide amidotransferase subunit III</fullName>
        <shortName evidence="6">FGAR amidotransferase III</shortName>
        <shortName evidence="6">FGAR-AT III</shortName>
    </alternativeName>
    <alternativeName>
        <fullName evidence="6">Phosphoribosylformylglycinamidine synthase subunit III</fullName>
    </alternativeName>
</protein>
<comment type="function">
    <text evidence="6">Part of the phosphoribosylformylglycinamidine synthase complex involved in the purines biosynthetic pathway. Catalyzes the ATP-dependent conversion of formylglycinamide ribonucleotide (FGAR) and glutamine to yield formylglycinamidine ribonucleotide (FGAM) and glutamate. The FGAM synthase complex is composed of three subunits. PurQ produces an ammonia molecule by converting glutamine to glutamate. PurL transfers the ammonia molecule to FGAR to form FGAM in an ATP-dependent manner. PurS interacts with PurQ and PurL and is thought to assist in the transfer of the ammonia molecule from PurQ to PurL.</text>
</comment>
<dbReference type="UniPathway" id="UPA00074">
    <property type="reaction ID" value="UER00128"/>
</dbReference>
<comment type="similarity">
    <text evidence="6">Belongs to the PurS family.</text>
</comment>
<evidence type="ECO:0000313" key="8">
    <source>
        <dbReference type="Proteomes" id="UP000304148"/>
    </source>
</evidence>
<accession>A0A383R3V4</accession>
<reference evidence="8" key="1">
    <citation type="submission" date="2018-08" db="EMBL/GenBank/DDBJ databases">
        <authorList>
            <person name="Chevrot R."/>
        </authorList>
    </citation>
    <scope>NUCLEOTIDE SEQUENCE [LARGE SCALE GENOMIC DNA]</scope>
</reference>
<keyword evidence="5 6" id="KW-0067">ATP-binding</keyword>
<evidence type="ECO:0000256" key="1">
    <source>
        <dbReference type="ARBA" id="ARBA00022490"/>
    </source>
</evidence>
<dbReference type="GO" id="GO:0005737">
    <property type="term" value="C:cytoplasm"/>
    <property type="evidence" value="ECO:0007669"/>
    <property type="project" value="UniProtKB-SubCell"/>
</dbReference>
<keyword evidence="4 6" id="KW-0658">Purine biosynthesis</keyword>
<sequence length="80" mass="8996">MKVKVFVTTKAGVLDPQGAAVEQAVHTMGYSGVEQVRIGKYMEFNINAEDRELASAQVEQMCEKLLANPVVEDYRYELEE</sequence>
<dbReference type="RefSeq" id="WP_138184255.1">
    <property type="nucleotide sequence ID" value="NZ_LS992241.1"/>
</dbReference>
<evidence type="ECO:0000313" key="7">
    <source>
        <dbReference type="EMBL" id="SYX81620.1"/>
    </source>
</evidence>
<dbReference type="EC" id="6.3.5.3" evidence="6"/>
<evidence type="ECO:0000256" key="6">
    <source>
        <dbReference type="HAMAP-Rule" id="MF_01926"/>
    </source>
</evidence>